<dbReference type="AlphaFoldDB" id="A0A2M9W983"/>
<accession>A0A2M9W983</accession>
<keyword evidence="3" id="KW-1185">Reference proteome</keyword>
<dbReference type="EMBL" id="PIQI01000025">
    <property type="protein sequence ID" value="PJZ04090.1"/>
    <property type="molecule type" value="Genomic_DNA"/>
</dbReference>
<name>A0A2M9W983_9GAMM</name>
<evidence type="ECO:0000256" key="1">
    <source>
        <dbReference type="SAM" id="MobiDB-lite"/>
    </source>
</evidence>
<sequence>MSNTIIIGGELTTGITGKDLTTFPETAAGFNLVTADVTLKPNPDQRYVRKDSPSKNAGKRGPQRRELRRTAEPVLRLHVIRHINRLQA</sequence>
<reference evidence="2 3" key="1">
    <citation type="submission" date="2017-11" db="EMBL/GenBank/DDBJ databases">
        <title>The genome sequence of Pantoea rodasii DSM 26611.</title>
        <authorList>
            <person name="Gao J."/>
            <person name="Mao X."/>
            <person name="Sun J."/>
        </authorList>
    </citation>
    <scope>NUCLEOTIDE SEQUENCE [LARGE SCALE GENOMIC DNA]</scope>
    <source>
        <strain evidence="2 3">DSM 26611</strain>
    </source>
</reference>
<gene>
    <name evidence="2" type="ORF">PRCB_17575</name>
</gene>
<dbReference type="RefSeq" id="WP_100702908.1">
    <property type="nucleotide sequence ID" value="NZ_MLFP01000008.1"/>
</dbReference>
<evidence type="ECO:0000313" key="3">
    <source>
        <dbReference type="Proteomes" id="UP000232062"/>
    </source>
</evidence>
<organism evidence="2 3">
    <name type="scientific">Pantoea rodasii</name>
    <dbReference type="NCBI Taxonomy" id="1076549"/>
    <lineage>
        <taxon>Bacteria</taxon>
        <taxon>Pseudomonadati</taxon>
        <taxon>Pseudomonadota</taxon>
        <taxon>Gammaproteobacteria</taxon>
        <taxon>Enterobacterales</taxon>
        <taxon>Erwiniaceae</taxon>
        <taxon>Pantoea</taxon>
    </lineage>
</organism>
<dbReference type="Proteomes" id="UP000232062">
    <property type="component" value="Unassembled WGS sequence"/>
</dbReference>
<proteinExistence type="predicted"/>
<comment type="caution">
    <text evidence="2">The sequence shown here is derived from an EMBL/GenBank/DDBJ whole genome shotgun (WGS) entry which is preliminary data.</text>
</comment>
<protein>
    <submittedName>
        <fullName evidence="2">Uncharacterized protein</fullName>
    </submittedName>
</protein>
<feature type="region of interest" description="Disordered" evidence="1">
    <location>
        <begin position="41"/>
        <end position="70"/>
    </location>
</feature>
<evidence type="ECO:0000313" key="2">
    <source>
        <dbReference type="EMBL" id="PJZ04090.1"/>
    </source>
</evidence>